<dbReference type="GO" id="GO:0047134">
    <property type="term" value="F:protein-disulfide reductase [NAD(P)H] activity"/>
    <property type="evidence" value="ECO:0007669"/>
    <property type="project" value="UniProtKB-EC"/>
</dbReference>
<dbReference type="PROSITE" id="PS51352">
    <property type="entry name" value="THIOREDOXIN_2"/>
    <property type="match status" value="1"/>
</dbReference>
<dbReference type="InterPro" id="IPR017937">
    <property type="entry name" value="Thioredoxin_CS"/>
</dbReference>
<evidence type="ECO:0000256" key="11">
    <source>
        <dbReference type="ARBA" id="ARBA00023002"/>
    </source>
</evidence>
<evidence type="ECO:0000256" key="12">
    <source>
        <dbReference type="ARBA" id="ARBA00023027"/>
    </source>
</evidence>
<dbReference type="Pfam" id="PF13098">
    <property type="entry name" value="Thioredoxin_2"/>
    <property type="match status" value="1"/>
</dbReference>
<keyword evidence="21" id="KW-1185">Reference proteome</keyword>
<dbReference type="PROSITE" id="PS00194">
    <property type="entry name" value="THIOREDOXIN_1"/>
    <property type="match status" value="1"/>
</dbReference>
<dbReference type="InterPro" id="IPR036929">
    <property type="entry name" value="DsbDN_sf"/>
</dbReference>
<evidence type="ECO:0000256" key="4">
    <source>
        <dbReference type="ARBA" id="ARBA00022475"/>
    </source>
</evidence>
<keyword evidence="7 18" id="KW-0732">Signal</keyword>
<evidence type="ECO:0000256" key="16">
    <source>
        <dbReference type="ARBA" id="ARBA00047388"/>
    </source>
</evidence>
<dbReference type="CDD" id="cd02953">
    <property type="entry name" value="DsbDgamma"/>
    <property type="match status" value="1"/>
</dbReference>
<evidence type="ECO:0000256" key="1">
    <source>
        <dbReference type="ARBA" id="ARBA00004429"/>
    </source>
</evidence>
<feature type="transmembrane region" description="Helical" evidence="18">
    <location>
        <begin position="467"/>
        <end position="485"/>
    </location>
</feature>
<dbReference type="InterPro" id="IPR022910">
    <property type="entry name" value="Thiol_diS_interchange_DbsD"/>
</dbReference>
<comment type="function">
    <text evidence="18">Required to facilitate the formation of correct disulfide bonds in some periplasmic proteins and for the assembly of the periplasmic c-type cytochromes. Acts by transferring electrons from cytoplasmic thioredoxin to the periplasm. This transfer involves a cascade of disulfide bond formation and reduction steps.</text>
</comment>
<dbReference type="Pfam" id="PF11412">
    <property type="entry name" value="DsbD_N"/>
    <property type="match status" value="1"/>
</dbReference>
<keyword evidence="10 18" id="KW-1133">Transmembrane helix</keyword>
<evidence type="ECO:0000256" key="17">
    <source>
        <dbReference type="ARBA" id="ARBA00047804"/>
    </source>
</evidence>
<dbReference type="SUPFAM" id="SSF52833">
    <property type="entry name" value="Thioredoxin-like"/>
    <property type="match status" value="1"/>
</dbReference>
<feature type="disulfide bond" description="Redox-active" evidence="18">
    <location>
        <begin position="120"/>
        <end position="126"/>
    </location>
</feature>
<dbReference type="Proteomes" id="UP000503117">
    <property type="component" value="Chromosome"/>
</dbReference>
<evidence type="ECO:0000256" key="15">
    <source>
        <dbReference type="ARBA" id="ARBA00023284"/>
    </source>
</evidence>
<comment type="similarity">
    <text evidence="2 18">Belongs to the thioredoxin family. DsbD subfamily.</text>
</comment>
<sequence length="671" mass="68775" precursor="true">MSPFVRFVAPLLALIALLMQPARAEDFLDPSEAFKFSARMVDGHTVAVTFQIADGYYMYRERFKFSAAGAQLGAPQIPPGKVHYDETFAKDVETYRKSVTITIPVNAAGAFTLLAGGQGCSEKGLCYAPQDYKASLTGSGSVPLPAAAATTTAGATSAATLAATSAAAPASAATQRALTTATATPTAADAATGTAAASAGAAGQGAVNLGVDGGKPATAGPGVKIYTIPNPTAVDIVPPAPAPQAAAPVAPVNDAGHLEAALKSGKLLVILPLFALLGLGLSFTPCVLPMVPILSSIIVGEGENTTRSRALALSVTYALGMALVYTALGVAAGLAGEGLASTLQNPWVLGAFALLMALLSLSMFGFYELQVPAALQSKLSTVSNRQSSGKLAGVFVMGAISALIVGPCVAAPLAAALVYISQSRDVVIGGSALFAMAVGMSVPLILVGVSAGTLLPKAGMWMDSVKRFFGVLMLAVGWWLVSPVLPGAVQMMGWAALLVGYGMYLLLNSGKWVAKSLAVVVVVLGVAQLVGVVSGGREPLAPLAHLTGKGHDTPLAFQRVKNVQQLDVILAQTGGKTAILDFYADWCVSCKEMEKLTFVDPAVRAKLANTVLLQVDVTANDDDDKAMLKRFGLFGPPGIILFDKQGKEIPNARVIGFQDAAKFTASLSALN</sequence>
<evidence type="ECO:0000256" key="8">
    <source>
        <dbReference type="ARBA" id="ARBA00022748"/>
    </source>
</evidence>
<feature type="signal peptide" evidence="18">
    <location>
        <begin position="1"/>
        <end position="24"/>
    </location>
</feature>
<dbReference type="PANTHER" id="PTHR32234:SF0">
    <property type="entry name" value="THIOL:DISULFIDE INTERCHANGE PROTEIN DSBD"/>
    <property type="match status" value="1"/>
</dbReference>
<keyword evidence="9 18" id="KW-0249">Electron transport</keyword>
<evidence type="ECO:0000256" key="13">
    <source>
        <dbReference type="ARBA" id="ARBA00023136"/>
    </source>
</evidence>
<dbReference type="InterPro" id="IPR003834">
    <property type="entry name" value="Cyt_c_assmbl_TM_dom"/>
</dbReference>
<dbReference type="RefSeq" id="WP_169112532.1">
    <property type="nucleotide sequence ID" value="NZ_CP051684.1"/>
</dbReference>
<feature type="transmembrane region" description="Helical" evidence="18">
    <location>
        <begin position="311"/>
        <end position="335"/>
    </location>
</feature>
<dbReference type="Gene3D" id="2.60.40.1250">
    <property type="entry name" value="Thiol:disulfide interchange protein DsbD, N-terminal domain"/>
    <property type="match status" value="1"/>
</dbReference>
<evidence type="ECO:0000256" key="7">
    <source>
        <dbReference type="ARBA" id="ARBA00022729"/>
    </source>
</evidence>
<evidence type="ECO:0000256" key="10">
    <source>
        <dbReference type="ARBA" id="ARBA00022989"/>
    </source>
</evidence>
<keyword evidence="11 18" id="KW-0560">Oxidoreductase</keyword>
<evidence type="ECO:0000256" key="2">
    <source>
        <dbReference type="ARBA" id="ARBA00007241"/>
    </source>
</evidence>
<feature type="transmembrane region" description="Helical" evidence="18">
    <location>
        <begin position="491"/>
        <end position="507"/>
    </location>
</feature>
<keyword evidence="4 18" id="KW-1003">Cell membrane</keyword>
<dbReference type="InterPro" id="IPR012336">
    <property type="entry name" value="Thioredoxin-like_fold"/>
</dbReference>
<evidence type="ECO:0000256" key="18">
    <source>
        <dbReference type="HAMAP-Rule" id="MF_00399"/>
    </source>
</evidence>
<dbReference type="NCBIfam" id="NF001419">
    <property type="entry name" value="PRK00293.1"/>
    <property type="match status" value="1"/>
</dbReference>
<feature type="disulfide bond" description="Redox-active" evidence="18">
    <location>
        <begin position="286"/>
        <end position="408"/>
    </location>
</feature>
<feature type="chain" id="PRO_5044917571" description="Thiol:disulfide interchange protein DsbD" evidence="18">
    <location>
        <begin position="25"/>
        <end position="671"/>
    </location>
</feature>
<dbReference type="Gene3D" id="3.40.30.10">
    <property type="entry name" value="Glutaredoxin"/>
    <property type="match status" value="1"/>
</dbReference>
<keyword evidence="15 18" id="KW-0676">Redox-active center</keyword>
<evidence type="ECO:0000313" key="20">
    <source>
        <dbReference type="EMBL" id="QJD90980.1"/>
    </source>
</evidence>
<name>A0ABX6M9R4_9BURK</name>
<dbReference type="HAMAP" id="MF_00399">
    <property type="entry name" value="DbsD"/>
    <property type="match status" value="1"/>
</dbReference>
<evidence type="ECO:0000313" key="21">
    <source>
        <dbReference type="Proteomes" id="UP000503117"/>
    </source>
</evidence>
<dbReference type="InterPro" id="IPR028250">
    <property type="entry name" value="DsbDN"/>
</dbReference>
<evidence type="ECO:0000256" key="9">
    <source>
        <dbReference type="ARBA" id="ARBA00022982"/>
    </source>
</evidence>
<dbReference type="Pfam" id="PF02683">
    <property type="entry name" value="DsbD_TM"/>
    <property type="match status" value="1"/>
</dbReference>
<protein>
    <recommendedName>
        <fullName evidence="18">Thiol:disulfide interchange protein DsbD</fullName>
        <ecNumber evidence="18">1.8.1.8</ecNumber>
    </recommendedName>
    <alternativeName>
        <fullName evidence="18">Protein-disulfide reductase</fullName>
        <shortName evidence="18">Disulfide reductase</shortName>
    </alternativeName>
</protein>
<comment type="subcellular location">
    <subcellularLocation>
        <location evidence="1 18">Cell inner membrane</location>
        <topology evidence="1 18">Multi-pass membrane protein</topology>
    </subcellularLocation>
</comment>
<dbReference type="InterPro" id="IPR036249">
    <property type="entry name" value="Thioredoxin-like_sf"/>
</dbReference>
<feature type="domain" description="Thioredoxin" evidence="19">
    <location>
        <begin position="532"/>
        <end position="671"/>
    </location>
</feature>
<dbReference type="InterPro" id="IPR013766">
    <property type="entry name" value="Thioredoxin_domain"/>
</dbReference>
<keyword evidence="3 18" id="KW-0813">Transport</keyword>
<keyword evidence="14 18" id="KW-1015">Disulfide bond</keyword>
<evidence type="ECO:0000256" key="5">
    <source>
        <dbReference type="ARBA" id="ARBA00022519"/>
    </source>
</evidence>
<keyword evidence="12 18" id="KW-0520">NAD</keyword>
<proteinExistence type="inferred from homology"/>
<reference evidence="20 21" key="1">
    <citation type="submission" date="2020-04" db="EMBL/GenBank/DDBJ databases">
        <title>Genome sequencing of novel species.</title>
        <authorList>
            <person name="Heo J."/>
            <person name="Kim S.-J."/>
            <person name="Kim J.-S."/>
            <person name="Hong S.-B."/>
            <person name="Kwon S.-W."/>
        </authorList>
    </citation>
    <scope>NUCLEOTIDE SEQUENCE [LARGE SCALE GENOMIC DNA]</scope>
    <source>
        <strain evidence="20 21">AF9R3</strain>
    </source>
</reference>
<dbReference type="EC" id="1.8.1.8" evidence="18"/>
<evidence type="ECO:0000256" key="14">
    <source>
        <dbReference type="ARBA" id="ARBA00023157"/>
    </source>
</evidence>
<accession>A0ABX6M9R4</accession>
<feature type="transmembrane region" description="Helical" evidence="18">
    <location>
        <begin position="391"/>
        <end position="420"/>
    </location>
</feature>
<feature type="disulfide bond" description="Redox-active" evidence="18">
    <location>
        <begin position="587"/>
        <end position="590"/>
    </location>
</feature>
<evidence type="ECO:0000256" key="3">
    <source>
        <dbReference type="ARBA" id="ARBA00022448"/>
    </source>
</evidence>
<gene>
    <name evidence="18 20" type="primary">dsbD</name>
    <name evidence="20" type="ORF">HH213_13335</name>
</gene>
<organism evidence="20 21">
    <name type="scientific">Duganella dendranthematis</name>
    <dbReference type="NCBI Taxonomy" id="2728021"/>
    <lineage>
        <taxon>Bacteria</taxon>
        <taxon>Pseudomonadati</taxon>
        <taxon>Pseudomonadota</taxon>
        <taxon>Betaproteobacteria</taxon>
        <taxon>Burkholderiales</taxon>
        <taxon>Oxalobacteraceae</taxon>
        <taxon>Telluria group</taxon>
        <taxon>Duganella</taxon>
    </lineage>
</organism>
<comment type="catalytic activity">
    <reaction evidence="17 18">
        <text>[protein]-dithiol + NADP(+) = [protein]-disulfide + NADPH + H(+)</text>
        <dbReference type="Rhea" id="RHEA:18753"/>
        <dbReference type="Rhea" id="RHEA-COMP:10593"/>
        <dbReference type="Rhea" id="RHEA-COMP:10594"/>
        <dbReference type="ChEBI" id="CHEBI:15378"/>
        <dbReference type="ChEBI" id="CHEBI:29950"/>
        <dbReference type="ChEBI" id="CHEBI:50058"/>
        <dbReference type="ChEBI" id="CHEBI:57783"/>
        <dbReference type="ChEBI" id="CHEBI:58349"/>
        <dbReference type="EC" id="1.8.1.8"/>
    </reaction>
</comment>
<feature type="transmembrane region" description="Helical" evidence="18">
    <location>
        <begin position="347"/>
        <end position="370"/>
    </location>
</feature>
<keyword evidence="8 18" id="KW-0201">Cytochrome c-type biogenesis</keyword>
<feature type="transmembrane region" description="Helical" evidence="18">
    <location>
        <begin position="514"/>
        <end position="533"/>
    </location>
</feature>
<dbReference type="PANTHER" id="PTHR32234">
    <property type="entry name" value="THIOL:DISULFIDE INTERCHANGE PROTEIN DSBD"/>
    <property type="match status" value="1"/>
</dbReference>
<keyword evidence="13 18" id="KW-0472">Membrane</keyword>
<feature type="transmembrane region" description="Helical" evidence="18">
    <location>
        <begin position="267"/>
        <end position="299"/>
    </location>
</feature>
<evidence type="ECO:0000259" key="19">
    <source>
        <dbReference type="PROSITE" id="PS51352"/>
    </source>
</evidence>
<feature type="transmembrane region" description="Helical" evidence="18">
    <location>
        <begin position="432"/>
        <end position="455"/>
    </location>
</feature>
<dbReference type="EMBL" id="CP051684">
    <property type="protein sequence ID" value="QJD90980.1"/>
    <property type="molecule type" value="Genomic_DNA"/>
</dbReference>
<comment type="catalytic activity">
    <reaction evidence="16 18">
        <text>[protein]-dithiol + NAD(+) = [protein]-disulfide + NADH + H(+)</text>
        <dbReference type="Rhea" id="RHEA:18749"/>
        <dbReference type="Rhea" id="RHEA-COMP:10593"/>
        <dbReference type="Rhea" id="RHEA-COMP:10594"/>
        <dbReference type="ChEBI" id="CHEBI:15378"/>
        <dbReference type="ChEBI" id="CHEBI:29950"/>
        <dbReference type="ChEBI" id="CHEBI:50058"/>
        <dbReference type="ChEBI" id="CHEBI:57540"/>
        <dbReference type="ChEBI" id="CHEBI:57945"/>
        <dbReference type="EC" id="1.8.1.8"/>
    </reaction>
</comment>
<keyword evidence="6 18" id="KW-0812">Transmembrane</keyword>
<evidence type="ECO:0000256" key="6">
    <source>
        <dbReference type="ARBA" id="ARBA00022692"/>
    </source>
</evidence>
<dbReference type="InterPro" id="IPR035671">
    <property type="entry name" value="DsbD_gamma"/>
</dbReference>
<dbReference type="SUPFAM" id="SSF74863">
    <property type="entry name" value="Thiol:disulfide interchange protein DsbD, N-terminal domain (DsbD-alpha)"/>
    <property type="match status" value="1"/>
</dbReference>
<keyword evidence="5 18" id="KW-0997">Cell inner membrane</keyword>